<feature type="transmembrane region" description="Helical" evidence="8">
    <location>
        <begin position="421"/>
        <end position="447"/>
    </location>
</feature>
<feature type="transmembrane region" description="Helical" evidence="8">
    <location>
        <begin position="454"/>
        <end position="473"/>
    </location>
</feature>
<feature type="transmembrane region" description="Helical" evidence="8">
    <location>
        <begin position="102"/>
        <end position="124"/>
    </location>
</feature>
<keyword evidence="3" id="KW-1003">Cell membrane</keyword>
<evidence type="ECO:0000313" key="9">
    <source>
        <dbReference type="EMBL" id="RXV68454.1"/>
    </source>
</evidence>
<feature type="transmembrane region" description="Helical" evidence="8">
    <location>
        <begin position="388"/>
        <end position="409"/>
    </location>
</feature>
<dbReference type="Pfam" id="PF02417">
    <property type="entry name" value="Chromate_transp"/>
    <property type="match status" value="2"/>
</dbReference>
<gene>
    <name evidence="9" type="primary">chrA</name>
    <name evidence="9" type="ORF">D1006_25160</name>
</gene>
<evidence type="ECO:0000313" key="10">
    <source>
        <dbReference type="Proteomes" id="UP000289650"/>
    </source>
</evidence>
<feature type="region of interest" description="Disordered" evidence="7">
    <location>
        <begin position="1"/>
        <end position="22"/>
    </location>
</feature>
<evidence type="ECO:0000256" key="4">
    <source>
        <dbReference type="ARBA" id="ARBA00022692"/>
    </source>
</evidence>
<evidence type="ECO:0000256" key="6">
    <source>
        <dbReference type="ARBA" id="ARBA00023136"/>
    </source>
</evidence>
<dbReference type="PANTHER" id="PTHR33567">
    <property type="entry name" value="CHROMATE ION TRANSPORTER (EUROFUNG)"/>
    <property type="match status" value="1"/>
</dbReference>
<organism evidence="9 10">
    <name type="scientific">Burkholderia stabilis</name>
    <dbReference type="NCBI Taxonomy" id="95485"/>
    <lineage>
        <taxon>Bacteria</taxon>
        <taxon>Pseudomonadati</taxon>
        <taxon>Pseudomonadota</taxon>
        <taxon>Betaproteobacteria</taxon>
        <taxon>Burkholderiales</taxon>
        <taxon>Burkholderiaceae</taxon>
        <taxon>Burkholderia</taxon>
        <taxon>Burkholderia cepacia complex</taxon>
    </lineage>
</organism>
<dbReference type="InterPro" id="IPR003370">
    <property type="entry name" value="Chromate_transpt"/>
</dbReference>
<dbReference type="RefSeq" id="WP_129516059.1">
    <property type="nucleotide sequence ID" value="NZ_QWEX01000002.1"/>
</dbReference>
<evidence type="ECO:0000256" key="5">
    <source>
        <dbReference type="ARBA" id="ARBA00022989"/>
    </source>
</evidence>
<accession>A0A4V1PRQ9</accession>
<proteinExistence type="inferred from homology"/>
<dbReference type="Proteomes" id="UP000289650">
    <property type="component" value="Unassembled WGS sequence"/>
</dbReference>
<protein>
    <submittedName>
        <fullName evidence="9">Chromate efflux transporter</fullName>
    </submittedName>
</protein>
<dbReference type="GO" id="GO:0015109">
    <property type="term" value="F:chromate transmembrane transporter activity"/>
    <property type="evidence" value="ECO:0007669"/>
    <property type="project" value="InterPro"/>
</dbReference>
<dbReference type="AlphaFoldDB" id="A0A4V1PRQ9"/>
<dbReference type="GO" id="GO:0005886">
    <property type="term" value="C:plasma membrane"/>
    <property type="evidence" value="ECO:0007669"/>
    <property type="project" value="UniProtKB-SubCell"/>
</dbReference>
<comment type="subcellular location">
    <subcellularLocation>
        <location evidence="1">Cell membrane</location>
        <topology evidence="1">Multi-pass membrane protein</topology>
    </subcellularLocation>
</comment>
<evidence type="ECO:0000256" key="3">
    <source>
        <dbReference type="ARBA" id="ARBA00022475"/>
    </source>
</evidence>
<evidence type="ECO:0000256" key="8">
    <source>
        <dbReference type="SAM" id="Phobius"/>
    </source>
</evidence>
<comment type="similarity">
    <text evidence="2">Belongs to the chromate ion transporter (CHR) (TC 2.A.51) family.</text>
</comment>
<dbReference type="PANTHER" id="PTHR33567:SF3">
    <property type="entry name" value="CHROMATE ION TRANSPORTER (EUROFUNG)"/>
    <property type="match status" value="1"/>
</dbReference>
<keyword evidence="4 8" id="KW-0812">Transmembrane</keyword>
<dbReference type="OrthoDB" id="8969999at2"/>
<evidence type="ECO:0000256" key="1">
    <source>
        <dbReference type="ARBA" id="ARBA00004651"/>
    </source>
</evidence>
<name>A0A4V1PRQ9_9BURK</name>
<keyword evidence="5 8" id="KW-1133">Transmembrane helix</keyword>
<comment type="caution">
    <text evidence="9">The sequence shown here is derived from an EMBL/GenBank/DDBJ whole genome shotgun (WGS) entry which is preliminary data.</text>
</comment>
<reference evidence="9 10" key="1">
    <citation type="submission" date="2018-08" db="EMBL/GenBank/DDBJ databases">
        <title>Mountain-cultivated ginseng endophyte, Burkholderia stabilis and its activity against ginseng root rot disease.</title>
        <authorList>
            <person name="Tapan Kumar M."/>
            <person name="Bae H."/>
            <person name="Shanmugam G."/>
            <person name="Jeon J."/>
        </authorList>
    </citation>
    <scope>NUCLEOTIDE SEQUENCE [LARGE SCALE GENOMIC DNA]</scope>
    <source>
        <strain evidence="9 10">EB159</strain>
    </source>
</reference>
<evidence type="ECO:0000256" key="7">
    <source>
        <dbReference type="SAM" id="MobiDB-lite"/>
    </source>
</evidence>
<keyword evidence="6 8" id="KW-0472">Membrane</keyword>
<dbReference type="PIRSF" id="PIRSF004810">
    <property type="entry name" value="ChrA"/>
    <property type="match status" value="1"/>
</dbReference>
<feature type="transmembrane region" description="Helical" evidence="8">
    <location>
        <begin position="276"/>
        <end position="296"/>
    </location>
</feature>
<feature type="compositionally biased region" description="Polar residues" evidence="7">
    <location>
        <begin position="1"/>
        <end position="17"/>
    </location>
</feature>
<dbReference type="InterPro" id="IPR014047">
    <property type="entry name" value="Chr_Tranpt_l_chain"/>
</dbReference>
<dbReference type="NCBIfam" id="TIGR00937">
    <property type="entry name" value="2A51"/>
    <property type="match status" value="1"/>
</dbReference>
<sequence length="474" mass="50800">MENRTVHAQQSVATTQDRPAHERHGVSFRDAFRVWIRVAALSFGGPAGQIAVMHRILVDEKRWISETRFLHALNYCTLVPGPEAHKLAVYIGWLLHRTRGGLVAGLLFILPGLVALGVLSWVFATYGNVGYVQALFFGLKAAVLAVVLEAVVRVGHRALKTRTMVAVAALSFIVIFFFALPFPLVIVAAAAIGLIGRATGTLSPRGTAVQPDTEHDDGPLPAIDAAFAVEIPEHVRPSHTRALKVTVLGVLLWLGPLFVFLATVGPDSVFTHIATFFSKMAVLTFGGAYAILTYVAQQAVDHYHWLAPGEMLAGLGMAETTPGPLISVVQFVGFMAAFRQPGTLDPALAGTLGGLVAKWVTFAPSFLFIFIGAPYIEALRNNRALNAVLSTIMAAVVGVILNLAVWFAIHTLFAQVAVKHVLGMTLQIPVLSSLDVWSLALSLAAMIALFRFKLGMMTTLAGCCVAGIVIRMVG</sequence>
<feature type="transmembrane region" description="Helical" evidence="8">
    <location>
        <begin position="130"/>
        <end position="152"/>
    </location>
</feature>
<evidence type="ECO:0000256" key="2">
    <source>
        <dbReference type="ARBA" id="ARBA00005262"/>
    </source>
</evidence>
<feature type="transmembrane region" description="Helical" evidence="8">
    <location>
        <begin position="356"/>
        <end position="376"/>
    </location>
</feature>
<feature type="transmembrane region" description="Helical" evidence="8">
    <location>
        <begin position="164"/>
        <end position="195"/>
    </location>
</feature>
<feature type="transmembrane region" description="Helical" evidence="8">
    <location>
        <begin position="242"/>
        <end position="264"/>
    </location>
</feature>
<dbReference type="EMBL" id="QWEX01000002">
    <property type="protein sequence ID" value="RXV68454.1"/>
    <property type="molecule type" value="Genomic_DNA"/>
</dbReference>